<proteinExistence type="predicted"/>
<dbReference type="InterPro" id="IPR017441">
    <property type="entry name" value="Protein_kinase_ATP_BS"/>
</dbReference>
<comment type="caution">
    <text evidence="8">The sequence shown here is derived from an EMBL/GenBank/DDBJ whole genome shotgun (WGS) entry which is preliminary data.</text>
</comment>
<dbReference type="PROSITE" id="PS00107">
    <property type="entry name" value="PROTEIN_KINASE_ATP"/>
    <property type="match status" value="1"/>
</dbReference>
<dbReference type="FunFam" id="3.30.200.20:FF:000039">
    <property type="entry name" value="receptor-like protein kinase FERONIA"/>
    <property type="match status" value="1"/>
</dbReference>
<dbReference type="InterPro" id="IPR045272">
    <property type="entry name" value="ANXUR1/2-like"/>
</dbReference>
<dbReference type="EMBL" id="SDMP01000004">
    <property type="protein sequence ID" value="RYR60398.1"/>
    <property type="molecule type" value="Genomic_DNA"/>
</dbReference>
<dbReference type="PROSITE" id="PS00108">
    <property type="entry name" value="PROTEIN_KINASE_ST"/>
    <property type="match status" value="1"/>
</dbReference>
<evidence type="ECO:0000256" key="6">
    <source>
        <dbReference type="PROSITE-ProRule" id="PRU10141"/>
    </source>
</evidence>
<evidence type="ECO:0000313" key="9">
    <source>
        <dbReference type="Proteomes" id="UP000289738"/>
    </source>
</evidence>
<evidence type="ECO:0000256" key="3">
    <source>
        <dbReference type="ARBA" id="ARBA00022741"/>
    </source>
</evidence>
<evidence type="ECO:0000256" key="5">
    <source>
        <dbReference type="ARBA" id="ARBA00022840"/>
    </source>
</evidence>
<organism evidence="8 9">
    <name type="scientific">Arachis hypogaea</name>
    <name type="common">Peanut</name>
    <dbReference type="NCBI Taxonomy" id="3818"/>
    <lineage>
        <taxon>Eukaryota</taxon>
        <taxon>Viridiplantae</taxon>
        <taxon>Streptophyta</taxon>
        <taxon>Embryophyta</taxon>
        <taxon>Tracheophyta</taxon>
        <taxon>Spermatophyta</taxon>
        <taxon>Magnoliopsida</taxon>
        <taxon>eudicotyledons</taxon>
        <taxon>Gunneridae</taxon>
        <taxon>Pentapetalae</taxon>
        <taxon>rosids</taxon>
        <taxon>fabids</taxon>
        <taxon>Fabales</taxon>
        <taxon>Fabaceae</taxon>
        <taxon>Papilionoideae</taxon>
        <taxon>50 kb inversion clade</taxon>
        <taxon>dalbergioids sensu lato</taxon>
        <taxon>Dalbergieae</taxon>
        <taxon>Pterocarpus clade</taxon>
        <taxon>Arachis</taxon>
    </lineage>
</organism>
<feature type="domain" description="Protein kinase" evidence="7">
    <location>
        <begin position="403"/>
        <end position="667"/>
    </location>
</feature>
<keyword evidence="1" id="KW-0723">Serine/threonine-protein kinase</keyword>
<evidence type="ECO:0000256" key="4">
    <source>
        <dbReference type="ARBA" id="ARBA00022777"/>
    </source>
</evidence>
<keyword evidence="5 6" id="KW-0067">ATP-binding</keyword>
<accession>A0A445DB16</accession>
<keyword evidence="9" id="KW-1185">Reference proteome</keyword>
<dbReference type="GO" id="GO:0005886">
    <property type="term" value="C:plasma membrane"/>
    <property type="evidence" value="ECO:0007669"/>
    <property type="project" value="TreeGrafter"/>
</dbReference>
<evidence type="ECO:0000256" key="1">
    <source>
        <dbReference type="ARBA" id="ARBA00022527"/>
    </source>
</evidence>
<dbReference type="PROSITE" id="PS50011">
    <property type="entry name" value="PROTEIN_KINASE_DOM"/>
    <property type="match status" value="2"/>
</dbReference>
<feature type="domain" description="Protein kinase" evidence="7">
    <location>
        <begin position="40"/>
        <end position="300"/>
    </location>
</feature>
<protein>
    <recommendedName>
        <fullName evidence="7">Protein kinase domain-containing protein</fullName>
    </recommendedName>
</protein>
<dbReference type="FunFam" id="3.30.200.20:FF:000742">
    <property type="entry name" value="Receptor-like protein kinase ANXUR2"/>
    <property type="match status" value="1"/>
</dbReference>
<dbReference type="PANTHER" id="PTHR27003">
    <property type="entry name" value="OS07G0166700 PROTEIN"/>
    <property type="match status" value="1"/>
</dbReference>
<dbReference type="InterPro" id="IPR008271">
    <property type="entry name" value="Ser/Thr_kinase_AS"/>
</dbReference>
<dbReference type="SMART" id="SM00220">
    <property type="entry name" value="S_TKc"/>
    <property type="match status" value="2"/>
</dbReference>
<dbReference type="Pfam" id="PF07714">
    <property type="entry name" value="PK_Tyr_Ser-Thr"/>
    <property type="match status" value="2"/>
</dbReference>
<keyword evidence="3 6" id="KW-0547">Nucleotide-binding</keyword>
<dbReference type="Gene3D" id="3.30.200.20">
    <property type="entry name" value="Phosphorylase Kinase, domain 1"/>
    <property type="match status" value="2"/>
</dbReference>
<name>A0A445DB16_ARAHY</name>
<evidence type="ECO:0000259" key="7">
    <source>
        <dbReference type="PROSITE" id="PS50011"/>
    </source>
</evidence>
<dbReference type="InterPro" id="IPR011009">
    <property type="entry name" value="Kinase-like_dom_sf"/>
</dbReference>
<dbReference type="InterPro" id="IPR000719">
    <property type="entry name" value="Prot_kinase_dom"/>
</dbReference>
<dbReference type="Proteomes" id="UP000289738">
    <property type="component" value="Chromosome A04"/>
</dbReference>
<dbReference type="GO" id="GO:0004674">
    <property type="term" value="F:protein serine/threonine kinase activity"/>
    <property type="evidence" value="ECO:0007669"/>
    <property type="project" value="UniProtKB-KW"/>
</dbReference>
<reference evidence="8 9" key="1">
    <citation type="submission" date="2019-01" db="EMBL/GenBank/DDBJ databases">
        <title>Sequencing of cultivated peanut Arachis hypogaea provides insights into genome evolution and oil improvement.</title>
        <authorList>
            <person name="Chen X."/>
        </authorList>
    </citation>
    <scope>NUCLEOTIDE SEQUENCE [LARGE SCALE GENOMIC DNA]</scope>
    <source>
        <strain evidence="9">cv. Fuhuasheng</strain>
        <tissue evidence="8">Leaves</tissue>
    </source>
</reference>
<evidence type="ECO:0000256" key="2">
    <source>
        <dbReference type="ARBA" id="ARBA00022679"/>
    </source>
</evidence>
<dbReference type="InterPro" id="IPR001245">
    <property type="entry name" value="Ser-Thr/Tyr_kinase_cat_dom"/>
</dbReference>
<gene>
    <name evidence="8" type="ORF">Ahy_A04g017476</name>
</gene>
<dbReference type="Gene3D" id="1.10.510.10">
    <property type="entry name" value="Transferase(Phosphotransferase) domain 1"/>
    <property type="match status" value="2"/>
</dbReference>
<dbReference type="GO" id="GO:0004714">
    <property type="term" value="F:transmembrane receptor protein tyrosine kinase activity"/>
    <property type="evidence" value="ECO:0007669"/>
    <property type="project" value="InterPro"/>
</dbReference>
<feature type="binding site" evidence="6">
    <location>
        <position position="437"/>
    </location>
    <ligand>
        <name>ATP</name>
        <dbReference type="ChEBI" id="CHEBI:30616"/>
    </ligand>
</feature>
<dbReference type="PANTHER" id="PTHR27003:SF303">
    <property type="entry name" value="TYROSINE KINASE FAMILY PROTEIN"/>
    <property type="match status" value="1"/>
</dbReference>
<keyword evidence="4" id="KW-0418">Kinase</keyword>
<keyword evidence="2" id="KW-0808">Transferase</keyword>
<dbReference type="SUPFAM" id="SSF56112">
    <property type="entry name" value="Protein kinase-like (PK-like)"/>
    <property type="match status" value="2"/>
</dbReference>
<dbReference type="AlphaFoldDB" id="A0A445DB16"/>
<sequence length="725" mass="81859">MVLKCLCFGDSKKEKNYPTVIEELCHRFSFEDLRKSTNNFDDKLVIGWSPFGDKVYKGCLKHNDAATDHTITLKVMVPHYSIRGSLQFKKEIKVLCQLRHPNIISLIGFCDQEKEKIVVYEYMVNGSLCDYLGDGIRNNQPLPWKKRLEICIGVARALHYLHSGAKRAIIHRGINPNNILLDKNMMPKLANFGISVQGALSILKPKEIKVDMIVGTCKWMAPEYVWNGIVTDKCDVFSFGMVLLAVVGHNEGQTLEETMDPILKGKIAPECWQVFTSVIQSCLQHEADERPTMGEVEILLENALSLQQQADTTNTNAAHYTLLSTTCLSDVFSGKFGRPIDSISIPIFYACLTLIFNRERIGIMFLKCLRFADSKKGGKYPIVIEEQCHHFSFQALRKATNDFDENLQIGEGGFGKLYKGCLKHNNGDASDHTIALKVMPLWMSHEYYEFKKEIEMLNELRHTNIISVIGFCYRKQKRIIVYEYMVNGSLHDYLNNKNKEPLSWKKRLEICIGVARALHYLHVGAKRCCIIHRDIKPLNILLDGNMVPKISGFELSLYGALSTSKEKKIEVDCVAGTIGYIAPEHIRHGYVTDKSDVFSFGMVLQFVMGHNVSCFKHDADTLEETIDPNLNGKIAPESWQVFTSVIQRCLQHEADERPTMGEVEILLENALSLQEQADITNTNAAHYTLLSTTSLSDIFSGCISNGNLTFDASMEEGSFSEVSSD</sequence>
<dbReference type="GO" id="GO:0005524">
    <property type="term" value="F:ATP binding"/>
    <property type="evidence" value="ECO:0007669"/>
    <property type="project" value="UniProtKB-UniRule"/>
</dbReference>
<evidence type="ECO:0000313" key="8">
    <source>
        <dbReference type="EMBL" id="RYR60398.1"/>
    </source>
</evidence>
<dbReference type="STRING" id="3818.A0A445DB16"/>
<dbReference type="GO" id="GO:0009506">
    <property type="term" value="C:plasmodesma"/>
    <property type="evidence" value="ECO:0007669"/>
    <property type="project" value="TreeGrafter"/>
</dbReference>